<evidence type="ECO:0000256" key="10">
    <source>
        <dbReference type="ARBA" id="ARBA00022989"/>
    </source>
</evidence>
<feature type="domain" description="Rieske" evidence="19">
    <location>
        <begin position="184"/>
        <end position="280"/>
    </location>
</feature>
<dbReference type="InterPro" id="IPR005805">
    <property type="entry name" value="Rieske_Fe-S_prot_C"/>
</dbReference>
<comment type="cofactor">
    <cofactor evidence="15">
        <name>[2Fe-2S] cluster</name>
        <dbReference type="ChEBI" id="CHEBI:190135"/>
    </cofactor>
</comment>
<dbReference type="PRINTS" id="PR00162">
    <property type="entry name" value="RIESKE"/>
</dbReference>
<evidence type="ECO:0000256" key="13">
    <source>
        <dbReference type="ARBA" id="ARBA00023136"/>
    </source>
</evidence>
<dbReference type="FunFam" id="2.102.10.10:FF:000007">
    <property type="entry name" value="Cytochrome b6-f complex iron-sulfur subunit"/>
    <property type="match status" value="1"/>
</dbReference>
<dbReference type="Gene3D" id="1.20.5.700">
    <property type="entry name" value="Single helix bin"/>
    <property type="match status" value="1"/>
</dbReference>
<evidence type="ECO:0000256" key="14">
    <source>
        <dbReference type="ARBA" id="ARBA00023157"/>
    </source>
</evidence>
<keyword evidence="7" id="KW-0479">Metal-binding</keyword>
<keyword evidence="10 18" id="KW-1133">Transmembrane helix</keyword>
<evidence type="ECO:0000256" key="5">
    <source>
        <dbReference type="ARBA" id="ARBA00022692"/>
    </source>
</evidence>
<dbReference type="EMBL" id="HBGA01077918">
    <property type="protein sequence ID" value="CAD9017974.1"/>
    <property type="molecule type" value="Transcribed_RNA"/>
</dbReference>
<evidence type="ECO:0000256" key="9">
    <source>
        <dbReference type="ARBA" id="ARBA00022982"/>
    </source>
</evidence>
<dbReference type="InterPro" id="IPR036922">
    <property type="entry name" value="Rieske_2Fe-2S_sf"/>
</dbReference>
<evidence type="ECO:0000256" key="17">
    <source>
        <dbReference type="ARBA" id="ARBA00060385"/>
    </source>
</evidence>
<dbReference type="GO" id="GO:0016020">
    <property type="term" value="C:membrane"/>
    <property type="evidence" value="ECO:0007669"/>
    <property type="project" value="UniProtKB-SubCell"/>
</dbReference>
<evidence type="ECO:0000256" key="2">
    <source>
        <dbReference type="ARBA" id="ARBA00010651"/>
    </source>
</evidence>
<dbReference type="Gene3D" id="2.102.10.10">
    <property type="entry name" value="Rieske [2Fe-2S] iron-sulphur domain"/>
    <property type="match status" value="1"/>
</dbReference>
<dbReference type="SUPFAM" id="SSF50022">
    <property type="entry name" value="ISP domain"/>
    <property type="match status" value="1"/>
</dbReference>
<keyword evidence="14" id="KW-1015">Disulfide bond</keyword>
<evidence type="ECO:0000256" key="8">
    <source>
        <dbReference type="ARBA" id="ARBA00022967"/>
    </source>
</evidence>
<evidence type="ECO:0000256" key="12">
    <source>
        <dbReference type="ARBA" id="ARBA00023014"/>
    </source>
</evidence>
<keyword evidence="5 18" id="KW-0812">Transmembrane</keyword>
<dbReference type="GO" id="GO:0051537">
    <property type="term" value="F:2 iron, 2 sulfur cluster binding"/>
    <property type="evidence" value="ECO:0007669"/>
    <property type="project" value="UniProtKB-KW"/>
</dbReference>
<organism evidence="20">
    <name type="scientific">Eutreptiella gymnastica</name>
    <dbReference type="NCBI Taxonomy" id="73025"/>
    <lineage>
        <taxon>Eukaryota</taxon>
        <taxon>Discoba</taxon>
        <taxon>Euglenozoa</taxon>
        <taxon>Euglenida</taxon>
        <taxon>Spirocuta</taxon>
        <taxon>Euglenophyceae</taxon>
        <taxon>Eutreptiales</taxon>
        <taxon>Eutreptiaceae</taxon>
        <taxon>Eutreptiella</taxon>
    </lineage>
</organism>
<dbReference type="CDD" id="cd03471">
    <property type="entry name" value="Rieske_cytochrome_b6f"/>
    <property type="match status" value="1"/>
</dbReference>
<evidence type="ECO:0000259" key="19">
    <source>
        <dbReference type="PROSITE" id="PS51296"/>
    </source>
</evidence>
<comment type="similarity">
    <text evidence="2">Belongs to the Rieske iron-sulfur protein family.</text>
</comment>
<evidence type="ECO:0000256" key="11">
    <source>
        <dbReference type="ARBA" id="ARBA00023004"/>
    </source>
</evidence>
<evidence type="ECO:0000256" key="7">
    <source>
        <dbReference type="ARBA" id="ARBA00022723"/>
    </source>
</evidence>
<keyword evidence="11" id="KW-0408">Iron</keyword>
<evidence type="ECO:0000256" key="3">
    <source>
        <dbReference type="ARBA" id="ARBA00012952"/>
    </source>
</evidence>
<dbReference type="InterPro" id="IPR057415">
    <property type="entry name" value="TM_PetC"/>
</dbReference>
<sequence length="299" mass="30776">MMSERQHLYEAPVTQRDPALKRILAVGSAVFGLACAGLVGLAVSSVDASNTAAYVATAPATGVAVRSMPAVRPQTQLGAGAHPSSASQFSSGMVPRNVIKPGFKDTGITAVRLSAGRGATAASSDCCPPSMEKRTLLNLILLGSTGVTVGAIGVPALLFFVPPGAGGGGGGLPALDANGNQVKKGEWLSTHQAGDRSLVQGLKGDATYLIVNEEGAIKDFALNAVCTHLGCVVPWNKAENKFMCPCHGSQYNSDGKKVRGPAPLSLALAHVNIADSGAIDFVPWTETDFRTGEAPWWKA</sequence>
<dbReference type="HAMAP" id="MF_01335">
    <property type="entry name" value="Cytb6_f_Rieske"/>
    <property type="match status" value="1"/>
</dbReference>
<reference evidence="20" key="1">
    <citation type="submission" date="2021-01" db="EMBL/GenBank/DDBJ databases">
        <authorList>
            <person name="Corre E."/>
            <person name="Pelletier E."/>
            <person name="Niang G."/>
            <person name="Scheremetjew M."/>
            <person name="Finn R."/>
            <person name="Kale V."/>
            <person name="Holt S."/>
            <person name="Cochrane G."/>
            <person name="Meng A."/>
            <person name="Brown T."/>
            <person name="Cohen L."/>
        </authorList>
    </citation>
    <scope>NUCLEOTIDE SEQUENCE</scope>
    <source>
        <strain evidence="20">NIES-381</strain>
    </source>
</reference>
<accession>A0A7S1ING1</accession>
<keyword evidence="9" id="KW-0249">Electron transport</keyword>
<keyword evidence="13 18" id="KW-0472">Membrane</keyword>
<dbReference type="InterPro" id="IPR014349">
    <property type="entry name" value="Rieske_Fe-S_prot"/>
</dbReference>
<keyword evidence="6" id="KW-0001">2Fe-2S</keyword>
<dbReference type="EC" id="7.1.1.6" evidence="3"/>
<comment type="subcellular location">
    <subcellularLocation>
        <location evidence="1">Membrane</location>
        <topology evidence="1">Single-pass membrane protein</topology>
    </subcellularLocation>
    <subcellularLocation>
        <location evidence="17">Thylakoid</location>
    </subcellularLocation>
</comment>
<dbReference type="GO" id="GO:0009496">
    <property type="term" value="F:plastoquinol--plastocyanin reductase activity"/>
    <property type="evidence" value="ECO:0007669"/>
    <property type="project" value="UniProtKB-EC"/>
</dbReference>
<name>A0A7S1ING1_9EUGL</name>
<evidence type="ECO:0000313" key="20">
    <source>
        <dbReference type="EMBL" id="CAD9017974.1"/>
    </source>
</evidence>
<dbReference type="NCBIfam" id="NF010001">
    <property type="entry name" value="PRK13474.1"/>
    <property type="match status" value="1"/>
</dbReference>
<dbReference type="InterPro" id="IPR023960">
    <property type="entry name" value="Cyt_b6_f_Rieske"/>
</dbReference>
<evidence type="ECO:0000256" key="16">
    <source>
        <dbReference type="ARBA" id="ARBA00047828"/>
    </source>
</evidence>
<keyword evidence="4" id="KW-0813">Transport</keyword>
<protein>
    <recommendedName>
        <fullName evidence="3">plastoquinol--plastocyanin reductase</fullName>
        <ecNumber evidence="3">7.1.1.6</ecNumber>
    </recommendedName>
</protein>
<evidence type="ECO:0000256" key="1">
    <source>
        <dbReference type="ARBA" id="ARBA00004167"/>
    </source>
</evidence>
<evidence type="ECO:0000256" key="6">
    <source>
        <dbReference type="ARBA" id="ARBA00022714"/>
    </source>
</evidence>
<dbReference type="GO" id="GO:0046872">
    <property type="term" value="F:metal ion binding"/>
    <property type="evidence" value="ECO:0007669"/>
    <property type="project" value="UniProtKB-KW"/>
</dbReference>
<proteinExistence type="inferred from homology"/>
<comment type="catalytic activity">
    <reaction evidence="16">
        <text>2 oxidized [plastocyanin] + a plastoquinol + 2 H(+)(in) = 2 reduced [plastocyanin] + a plastoquinone + 4 H(+)(out)</text>
        <dbReference type="Rhea" id="RHEA:22148"/>
        <dbReference type="Rhea" id="RHEA-COMP:9561"/>
        <dbReference type="Rhea" id="RHEA-COMP:9562"/>
        <dbReference type="Rhea" id="RHEA-COMP:10039"/>
        <dbReference type="Rhea" id="RHEA-COMP:10040"/>
        <dbReference type="ChEBI" id="CHEBI:15378"/>
        <dbReference type="ChEBI" id="CHEBI:17757"/>
        <dbReference type="ChEBI" id="CHEBI:29036"/>
        <dbReference type="ChEBI" id="CHEBI:49552"/>
        <dbReference type="ChEBI" id="CHEBI:62192"/>
        <dbReference type="EC" id="7.1.1.6"/>
    </reaction>
</comment>
<evidence type="ECO:0000256" key="18">
    <source>
        <dbReference type="SAM" id="Phobius"/>
    </source>
</evidence>
<gene>
    <name evidence="20" type="ORF">EGYM00392_LOCUS29084</name>
</gene>
<keyword evidence="8" id="KW-1278">Translocase</keyword>
<evidence type="ECO:0000256" key="15">
    <source>
        <dbReference type="ARBA" id="ARBA00034078"/>
    </source>
</evidence>
<dbReference type="PROSITE" id="PS51257">
    <property type="entry name" value="PROKAR_LIPOPROTEIN"/>
    <property type="match status" value="1"/>
</dbReference>
<feature type="transmembrane region" description="Helical" evidence="18">
    <location>
        <begin position="23"/>
        <end position="43"/>
    </location>
</feature>
<evidence type="ECO:0000256" key="4">
    <source>
        <dbReference type="ARBA" id="ARBA00022448"/>
    </source>
</evidence>
<feature type="transmembrane region" description="Helical" evidence="18">
    <location>
        <begin position="139"/>
        <end position="161"/>
    </location>
</feature>
<dbReference type="GO" id="GO:0009579">
    <property type="term" value="C:thylakoid"/>
    <property type="evidence" value="ECO:0007669"/>
    <property type="project" value="UniProtKB-SubCell"/>
</dbReference>
<dbReference type="PANTHER" id="PTHR10134">
    <property type="entry name" value="CYTOCHROME B-C1 COMPLEX SUBUNIT RIESKE, MITOCHONDRIAL"/>
    <property type="match status" value="1"/>
</dbReference>
<dbReference type="Pfam" id="PF00355">
    <property type="entry name" value="Rieske"/>
    <property type="match status" value="1"/>
</dbReference>
<dbReference type="AlphaFoldDB" id="A0A7S1ING1"/>
<dbReference type="Pfam" id="PF25471">
    <property type="entry name" value="TM_PetC"/>
    <property type="match status" value="1"/>
</dbReference>
<dbReference type="PROSITE" id="PS51296">
    <property type="entry name" value="RIESKE"/>
    <property type="match status" value="1"/>
</dbReference>
<keyword evidence="12" id="KW-0411">Iron-sulfur</keyword>
<dbReference type="InterPro" id="IPR017941">
    <property type="entry name" value="Rieske_2Fe-2S"/>
</dbReference>